<evidence type="ECO:0000313" key="2">
    <source>
        <dbReference type="Proteomes" id="UP001054846"/>
    </source>
</evidence>
<evidence type="ECO:0000313" key="1">
    <source>
        <dbReference type="EMBL" id="UFP95693.1"/>
    </source>
</evidence>
<name>A0ABY3PPQ6_9CYAN</name>
<sequence length="83" mass="9752">MPRFNRAKSDALPTRALLVKRRECIYEYWRIYQQCLPQRFAHQIARALGCDPACGNWQGQAFSGLQENIERLATTRGLERWEP</sequence>
<dbReference type="Proteomes" id="UP001054846">
    <property type="component" value="Chromosome"/>
</dbReference>
<proteinExistence type="predicted"/>
<protein>
    <submittedName>
        <fullName evidence="1">Uncharacterized protein</fullName>
    </submittedName>
</protein>
<reference evidence="1 2" key="1">
    <citation type="journal article" date="2021" name="Genome Biol. Evol.">
        <title>Complete Genome Sequencing of a Novel Gloeobacter Species from a Waterfall Cave in Mexico.</title>
        <authorList>
            <person name="Saw J.H."/>
            <person name="Cardona T."/>
            <person name="Montejano G."/>
        </authorList>
    </citation>
    <scope>NUCLEOTIDE SEQUENCE [LARGE SCALE GENOMIC DNA]</scope>
    <source>
        <strain evidence="1">MG652769</strain>
    </source>
</reference>
<dbReference type="RefSeq" id="WP_230842914.1">
    <property type="nucleotide sequence ID" value="NZ_CP063845.1"/>
</dbReference>
<keyword evidence="2" id="KW-1185">Reference proteome</keyword>
<accession>A0ABY3PPQ6</accession>
<organism evidence="1 2">
    <name type="scientific">Gloeobacter morelensis MG652769</name>
    <dbReference type="NCBI Taxonomy" id="2781736"/>
    <lineage>
        <taxon>Bacteria</taxon>
        <taxon>Bacillati</taxon>
        <taxon>Cyanobacteriota</taxon>
        <taxon>Cyanophyceae</taxon>
        <taxon>Gloeobacterales</taxon>
        <taxon>Gloeobacteraceae</taxon>
        <taxon>Gloeobacter</taxon>
        <taxon>Gloeobacter morelensis</taxon>
    </lineage>
</organism>
<gene>
    <name evidence="1" type="ORF">ISF26_05500</name>
</gene>
<dbReference type="EMBL" id="CP063845">
    <property type="protein sequence ID" value="UFP95693.1"/>
    <property type="molecule type" value="Genomic_DNA"/>
</dbReference>